<feature type="compositionally biased region" description="Pro residues" evidence="1">
    <location>
        <begin position="43"/>
        <end position="61"/>
    </location>
</feature>
<protein>
    <submittedName>
        <fullName evidence="2">Uncharacterized protein</fullName>
    </submittedName>
</protein>
<dbReference type="Proteomes" id="UP001303160">
    <property type="component" value="Unassembled WGS sequence"/>
</dbReference>
<evidence type="ECO:0000313" key="2">
    <source>
        <dbReference type="EMBL" id="KAK4203171.1"/>
    </source>
</evidence>
<evidence type="ECO:0000256" key="1">
    <source>
        <dbReference type="SAM" id="MobiDB-lite"/>
    </source>
</evidence>
<gene>
    <name evidence="2" type="ORF">QBC40DRAFT_156507</name>
</gene>
<evidence type="ECO:0000313" key="3">
    <source>
        <dbReference type="Proteomes" id="UP001303160"/>
    </source>
</evidence>
<dbReference type="EMBL" id="MU863891">
    <property type="protein sequence ID" value="KAK4203171.1"/>
    <property type="molecule type" value="Genomic_DNA"/>
</dbReference>
<reference evidence="2" key="2">
    <citation type="submission" date="2023-05" db="EMBL/GenBank/DDBJ databases">
        <authorList>
            <consortium name="Lawrence Berkeley National Laboratory"/>
            <person name="Steindorff A."/>
            <person name="Hensen N."/>
            <person name="Bonometti L."/>
            <person name="Westerberg I."/>
            <person name="Brannstrom I.O."/>
            <person name="Guillou S."/>
            <person name="Cros-Aarteil S."/>
            <person name="Calhoun S."/>
            <person name="Haridas S."/>
            <person name="Kuo A."/>
            <person name="Mondo S."/>
            <person name="Pangilinan J."/>
            <person name="Riley R."/>
            <person name="Labutti K."/>
            <person name="Andreopoulos B."/>
            <person name="Lipzen A."/>
            <person name="Chen C."/>
            <person name="Yanf M."/>
            <person name="Daum C."/>
            <person name="Ng V."/>
            <person name="Clum A."/>
            <person name="Ohm R."/>
            <person name="Martin F."/>
            <person name="Silar P."/>
            <person name="Natvig D."/>
            <person name="Lalanne C."/>
            <person name="Gautier V."/>
            <person name="Ament-Velasquez S.L."/>
            <person name="Kruys A."/>
            <person name="Hutchinson M.I."/>
            <person name="Powell A.J."/>
            <person name="Barry K."/>
            <person name="Miller A.N."/>
            <person name="Grigoriev I.V."/>
            <person name="Debuchy R."/>
            <person name="Gladieux P."/>
            <person name="Thoren M.H."/>
            <person name="Johannesson H."/>
        </authorList>
    </citation>
    <scope>NUCLEOTIDE SEQUENCE</scope>
    <source>
        <strain evidence="2">CBS 315.58</strain>
    </source>
</reference>
<feature type="compositionally biased region" description="Polar residues" evidence="1">
    <location>
        <begin position="27"/>
        <end position="40"/>
    </location>
</feature>
<feature type="region of interest" description="Disordered" evidence="1">
    <location>
        <begin position="1"/>
        <end position="73"/>
    </location>
</feature>
<keyword evidence="3" id="KW-1185">Reference proteome</keyword>
<dbReference type="AlphaFoldDB" id="A0AAN6XMQ6"/>
<accession>A0AAN6XMQ6</accession>
<feature type="non-terminal residue" evidence="2">
    <location>
        <position position="1"/>
    </location>
</feature>
<name>A0AAN6XMQ6_9PEZI</name>
<reference evidence="2" key="1">
    <citation type="journal article" date="2023" name="Mol. Phylogenet. Evol.">
        <title>Genome-scale phylogeny and comparative genomics of the fungal order Sordariales.</title>
        <authorList>
            <person name="Hensen N."/>
            <person name="Bonometti L."/>
            <person name="Westerberg I."/>
            <person name="Brannstrom I.O."/>
            <person name="Guillou S."/>
            <person name="Cros-Aarteil S."/>
            <person name="Calhoun S."/>
            <person name="Haridas S."/>
            <person name="Kuo A."/>
            <person name="Mondo S."/>
            <person name="Pangilinan J."/>
            <person name="Riley R."/>
            <person name="LaButti K."/>
            <person name="Andreopoulos B."/>
            <person name="Lipzen A."/>
            <person name="Chen C."/>
            <person name="Yan M."/>
            <person name="Daum C."/>
            <person name="Ng V."/>
            <person name="Clum A."/>
            <person name="Steindorff A."/>
            <person name="Ohm R.A."/>
            <person name="Martin F."/>
            <person name="Silar P."/>
            <person name="Natvig D.O."/>
            <person name="Lalanne C."/>
            <person name="Gautier V."/>
            <person name="Ament-Velasquez S.L."/>
            <person name="Kruys A."/>
            <person name="Hutchinson M.I."/>
            <person name="Powell A.J."/>
            <person name="Barry K."/>
            <person name="Miller A.N."/>
            <person name="Grigoriev I.V."/>
            <person name="Debuchy R."/>
            <person name="Gladieux P."/>
            <person name="Hiltunen Thoren M."/>
            <person name="Johannesson H."/>
        </authorList>
    </citation>
    <scope>NUCLEOTIDE SEQUENCE</scope>
    <source>
        <strain evidence="2">CBS 315.58</strain>
    </source>
</reference>
<sequence length="249" mass="28306">PQNPFVAVPSQRPTISRPVHQQQQQQTPRRPSTQDTSSSVLPTPIPHLPLPTPQSLPPPTSSRPARIFPPTTTAPGRVLHTLLPPEKYIVRASTPIRPFILSLPLGTPFHKRYKALLLFTRTHGTVVRSTFLAGPYFSYRDPANNQVHFLINDILVPDGRWADELSYQVQVLESGLGVLDQDRKTWGNHWRETNEEKEGVVVFEGESERNVVLFWYGEGDEREGVPELEDDMGEQGRRLLEEGIWQWVN</sequence>
<organism evidence="2 3">
    <name type="scientific">Triangularia verruculosa</name>
    <dbReference type="NCBI Taxonomy" id="2587418"/>
    <lineage>
        <taxon>Eukaryota</taxon>
        <taxon>Fungi</taxon>
        <taxon>Dikarya</taxon>
        <taxon>Ascomycota</taxon>
        <taxon>Pezizomycotina</taxon>
        <taxon>Sordariomycetes</taxon>
        <taxon>Sordariomycetidae</taxon>
        <taxon>Sordariales</taxon>
        <taxon>Podosporaceae</taxon>
        <taxon>Triangularia</taxon>
    </lineage>
</organism>
<proteinExistence type="predicted"/>
<feature type="non-terminal residue" evidence="2">
    <location>
        <position position="249"/>
    </location>
</feature>
<comment type="caution">
    <text evidence="2">The sequence shown here is derived from an EMBL/GenBank/DDBJ whole genome shotgun (WGS) entry which is preliminary data.</text>
</comment>